<evidence type="ECO:0000313" key="1">
    <source>
        <dbReference type="EMBL" id="KAG1530543.1"/>
    </source>
</evidence>
<protein>
    <submittedName>
        <fullName evidence="1">Uncharacterized protein</fullName>
    </submittedName>
</protein>
<dbReference type="EMBL" id="JAANIU010012285">
    <property type="protein sequence ID" value="KAG1530543.1"/>
    <property type="molecule type" value="Genomic_DNA"/>
</dbReference>
<proteinExistence type="predicted"/>
<name>A0A9P6XQQ8_9FUNG</name>
<accession>A0A9P6XQQ8</accession>
<gene>
    <name evidence="1" type="ORF">G6F50_017245</name>
</gene>
<keyword evidence="2" id="KW-1185">Reference proteome</keyword>
<dbReference type="Proteomes" id="UP000740926">
    <property type="component" value="Unassembled WGS sequence"/>
</dbReference>
<dbReference type="AlphaFoldDB" id="A0A9P6XQQ8"/>
<reference evidence="1 2" key="1">
    <citation type="journal article" date="2020" name="Microb. Genom.">
        <title>Genetic diversity of clinical and environmental Mucorales isolates obtained from an investigation of mucormycosis cases among solid organ transplant recipients.</title>
        <authorList>
            <person name="Nguyen M.H."/>
            <person name="Kaul D."/>
            <person name="Muto C."/>
            <person name="Cheng S.J."/>
            <person name="Richter R.A."/>
            <person name="Bruno V.M."/>
            <person name="Liu G."/>
            <person name="Beyhan S."/>
            <person name="Sundermann A.J."/>
            <person name="Mounaud S."/>
            <person name="Pasculle A.W."/>
            <person name="Nierman W.C."/>
            <person name="Driscoll E."/>
            <person name="Cumbie R."/>
            <person name="Clancy C.J."/>
            <person name="Dupont C.L."/>
        </authorList>
    </citation>
    <scope>NUCLEOTIDE SEQUENCE [LARGE SCALE GENOMIC DNA]</scope>
    <source>
        <strain evidence="1 2">GL24</strain>
    </source>
</reference>
<comment type="caution">
    <text evidence="1">The sequence shown here is derived from an EMBL/GenBank/DDBJ whole genome shotgun (WGS) entry which is preliminary data.</text>
</comment>
<evidence type="ECO:0000313" key="2">
    <source>
        <dbReference type="Proteomes" id="UP000740926"/>
    </source>
</evidence>
<sequence>MGRGQDRELVARGQQQLRAHVAVVEAAHRVLLRADGAVGARALVGVVDVVIAMLVQGRHAERRDVVDRATEAAIDRHAVVGRVAGADAAGVVLEPCGPRSTSTWSTS</sequence>
<organism evidence="1 2">
    <name type="scientific">Rhizopus delemar</name>
    <dbReference type="NCBI Taxonomy" id="936053"/>
    <lineage>
        <taxon>Eukaryota</taxon>
        <taxon>Fungi</taxon>
        <taxon>Fungi incertae sedis</taxon>
        <taxon>Mucoromycota</taxon>
        <taxon>Mucoromycotina</taxon>
        <taxon>Mucoromycetes</taxon>
        <taxon>Mucorales</taxon>
        <taxon>Mucorineae</taxon>
        <taxon>Rhizopodaceae</taxon>
        <taxon>Rhizopus</taxon>
    </lineage>
</organism>